<dbReference type="PANTHER" id="PTHR46825:SF9">
    <property type="entry name" value="BETA-LACTAMASE-RELATED DOMAIN-CONTAINING PROTEIN"/>
    <property type="match status" value="1"/>
</dbReference>
<proteinExistence type="predicted"/>
<dbReference type="InterPro" id="IPR001466">
    <property type="entry name" value="Beta-lactam-related"/>
</dbReference>
<protein>
    <submittedName>
        <fullName evidence="3">Beta-lactamase family protein</fullName>
    </submittedName>
</protein>
<sequence length="452" mass="50445">MKRLILGMFLLMLNLNVCFADVVEDRQRRYKQILVENVKIGEPGVAVIVSKKGKVIFQGAHGLANLEHNIPLTANSVFRLGSITKQFTAAAIMMLQEQGKLSLTDNIHKYAPDFPTEGSDVTIEHLLTHTSGIANYTEDEEIFAKEIRLPTTIDDMLIRFAKHPMKFKPGEQMRYSNTGYVLLGKIIEVASGQSYADFIDENIFKKVGMKSSYYGGSKVIPNRANGYDTSPDGVVNATYIDMMWPHAAGALLSTVTDLDIWFKALRDGEVLSKESYQKMIEPFKLNDDSMSNYGYGLGIGKLNEYDMVAHSGGIPGFTTDAFYIPSEDLYIAVLSNLSSRNPSLISKLLAAKVLDIPVPKFKSVELDESKVKGLLGSYKIDENSVRTLSLEDGIFYSQRSGGPKYEIIPMSENSFYFENTLTYMVIEQDKNGKQVMSFYNDLAVKPQQAVKL</sequence>
<keyword evidence="1" id="KW-0732">Signal</keyword>
<name>A0ABY4VGG4_9GAMM</name>
<gene>
    <name evidence="3" type="ORF">MJO52_09110</name>
</gene>
<dbReference type="InterPro" id="IPR050491">
    <property type="entry name" value="AmpC-like"/>
</dbReference>
<organism evidence="3 4">
    <name type="scientific">Microbulbifer variabilis</name>
    <dbReference type="NCBI Taxonomy" id="266805"/>
    <lineage>
        <taxon>Bacteria</taxon>
        <taxon>Pseudomonadati</taxon>
        <taxon>Pseudomonadota</taxon>
        <taxon>Gammaproteobacteria</taxon>
        <taxon>Cellvibrionales</taxon>
        <taxon>Microbulbiferaceae</taxon>
        <taxon>Microbulbifer</taxon>
    </lineage>
</organism>
<dbReference type="RefSeq" id="WP_252085625.1">
    <property type="nucleotide sequence ID" value="NZ_CP092418.1"/>
</dbReference>
<dbReference type="EMBL" id="CP092418">
    <property type="protein sequence ID" value="USD23279.1"/>
    <property type="molecule type" value="Genomic_DNA"/>
</dbReference>
<dbReference type="InterPro" id="IPR012338">
    <property type="entry name" value="Beta-lactam/transpept-like"/>
</dbReference>
<keyword evidence="4" id="KW-1185">Reference proteome</keyword>
<feature type="chain" id="PRO_5045896793" evidence="1">
    <location>
        <begin position="21"/>
        <end position="452"/>
    </location>
</feature>
<dbReference type="Gene3D" id="3.40.710.10">
    <property type="entry name" value="DD-peptidase/beta-lactamase superfamily"/>
    <property type="match status" value="1"/>
</dbReference>
<feature type="domain" description="Beta-lactamase-related" evidence="2">
    <location>
        <begin position="40"/>
        <end position="345"/>
    </location>
</feature>
<dbReference type="Pfam" id="PF00144">
    <property type="entry name" value="Beta-lactamase"/>
    <property type="match status" value="1"/>
</dbReference>
<dbReference type="SUPFAM" id="SSF56601">
    <property type="entry name" value="beta-lactamase/transpeptidase-like"/>
    <property type="match status" value="1"/>
</dbReference>
<dbReference type="PANTHER" id="PTHR46825">
    <property type="entry name" value="D-ALANYL-D-ALANINE-CARBOXYPEPTIDASE/ENDOPEPTIDASE AMPH"/>
    <property type="match status" value="1"/>
</dbReference>
<accession>A0ABY4VGG4</accession>
<evidence type="ECO:0000313" key="3">
    <source>
        <dbReference type="EMBL" id="USD23279.1"/>
    </source>
</evidence>
<evidence type="ECO:0000259" key="2">
    <source>
        <dbReference type="Pfam" id="PF00144"/>
    </source>
</evidence>
<dbReference type="Proteomes" id="UP001055658">
    <property type="component" value="Chromosome"/>
</dbReference>
<feature type="signal peptide" evidence="1">
    <location>
        <begin position="1"/>
        <end position="20"/>
    </location>
</feature>
<evidence type="ECO:0000256" key="1">
    <source>
        <dbReference type="SAM" id="SignalP"/>
    </source>
</evidence>
<reference evidence="3" key="1">
    <citation type="submission" date="2022-02" db="EMBL/GenBank/DDBJ databases">
        <title>Coral-associated bacteria.</title>
        <authorList>
            <person name="Tang K."/>
            <person name="Wang X."/>
        </authorList>
    </citation>
    <scope>NUCLEOTIDE SEQUENCE</scope>
    <source>
        <strain evidence="3">SCSIO 43006</strain>
    </source>
</reference>
<evidence type="ECO:0000313" key="4">
    <source>
        <dbReference type="Proteomes" id="UP001055658"/>
    </source>
</evidence>